<reference evidence="2" key="1">
    <citation type="submission" date="2022-06" db="EMBL/GenBank/DDBJ databases">
        <title>Uncovering the hologenomic basis of an extraordinary plant invasion.</title>
        <authorList>
            <person name="Bieker V.C."/>
            <person name="Martin M.D."/>
            <person name="Gilbert T."/>
            <person name="Hodgins K."/>
            <person name="Battlay P."/>
            <person name="Petersen B."/>
            <person name="Wilson J."/>
        </authorList>
    </citation>
    <scope>NUCLEOTIDE SEQUENCE</scope>
    <source>
        <strain evidence="2">AA19_3_7</strain>
        <tissue evidence="2">Leaf</tissue>
    </source>
</reference>
<protein>
    <submittedName>
        <fullName evidence="2">Uncharacterized protein</fullName>
    </submittedName>
</protein>
<dbReference type="EMBL" id="JAMZMK010009941">
    <property type="protein sequence ID" value="KAI7733577.1"/>
    <property type="molecule type" value="Genomic_DNA"/>
</dbReference>
<dbReference type="AlphaFoldDB" id="A0AAD5C1Z6"/>
<keyword evidence="3" id="KW-1185">Reference proteome</keyword>
<proteinExistence type="predicted"/>
<evidence type="ECO:0000313" key="3">
    <source>
        <dbReference type="Proteomes" id="UP001206925"/>
    </source>
</evidence>
<organism evidence="2 3">
    <name type="scientific">Ambrosia artemisiifolia</name>
    <name type="common">Common ragweed</name>
    <dbReference type="NCBI Taxonomy" id="4212"/>
    <lineage>
        <taxon>Eukaryota</taxon>
        <taxon>Viridiplantae</taxon>
        <taxon>Streptophyta</taxon>
        <taxon>Embryophyta</taxon>
        <taxon>Tracheophyta</taxon>
        <taxon>Spermatophyta</taxon>
        <taxon>Magnoliopsida</taxon>
        <taxon>eudicotyledons</taxon>
        <taxon>Gunneridae</taxon>
        <taxon>Pentapetalae</taxon>
        <taxon>asterids</taxon>
        <taxon>campanulids</taxon>
        <taxon>Asterales</taxon>
        <taxon>Asteraceae</taxon>
        <taxon>Asteroideae</taxon>
        <taxon>Heliantheae alliance</taxon>
        <taxon>Heliantheae</taxon>
        <taxon>Ambrosia</taxon>
    </lineage>
</organism>
<evidence type="ECO:0000256" key="1">
    <source>
        <dbReference type="SAM" id="MobiDB-lite"/>
    </source>
</evidence>
<gene>
    <name evidence="2" type="ORF">M8C21_005179</name>
</gene>
<accession>A0AAD5C1Z6</accession>
<name>A0AAD5C1Z6_AMBAR</name>
<dbReference type="Proteomes" id="UP001206925">
    <property type="component" value="Unassembled WGS sequence"/>
</dbReference>
<comment type="caution">
    <text evidence="2">The sequence shown here is derived from an EMBL/GenBank/DDBJ whole genome shotgun (WGS) entry which is preliminary data.</text>
</comment>
<feature type="region of interest" description="Disordered" evidence="1">
    <location>
        <begin position="1"/>
        <end position="35"/>
    </location>
</feature>
<sequence>MHGNDFDGAAAFSGGGFMPPQPTQTTDPSPSAFSKNRDIQTLIPLTVNQIHKGLLSNDDKVNLLIDGVDVNNVGFYFDL</sequence>
<evidence type="ECO:0000313" key="2">
    <source>
        <dbReference type="EMBL" id="KAI7733577.1"/>
    </source>
</evidence>